<sequence length="292" mass="32039">MLKTERPILGMDIGGTSIKAGVLVGSQLVDIRSIPTPAQESQDFILATIADFIKTYLHHDFYAIGIGIPGLIDVENGIVLNLGNIPSFKKVHLRDYLQDVFSKPVFINNDANCFALGEYRFSVAENFKHVVGITLGTGLGAGIIVNGHLYCGHNCAAGEWCSSTYLEHNYEYYCSSKFFISKYGLKPKAMFKKAQKGDPEAIEAYQEFGHHLGELIKVVLYSLAPQAIILGGSIRKAYPYFKDSMMETISTFRYPSVSGNLKVLISNLDETAIHGAVALVDEYISQPNPVSG</sequence>
<keyword evidence="3" id="KW-1185">Reference proteome</keyword>
<organism evidence="2 3">
    <name type="scientific">Indibacter alkaliphilus (strain CCUG 57479 / KCTC 22604 / LW1)</name>
    <dbReference type="NCBI Taxonomy" id="1189612"/>
    <lineage>
        <taxon>Bacteria</taxon>
        <taxon>Pseudomonadati</taxon>
        <taxon>Bacteroidota</taxon>
        <taxon>Cytophagia</taxon>
        <taxon>Cytophagales</taxon>
        <taxon>Cyclobacteriaceae</taxon>
    </lineage>
</organism>
<dbReference type="InterPro" id="IPR000600">
    <property type="entry name" value="ROK"/>
</dbReference>
<dbReference type="Pfam" id="PF00480">
    <property type="entry name" value="ROK"/>
    <property type="match status" value="1"/>
</dbReference>
<dbReference type="InterPro" id="IPR043129">
    <property type="entry name" value="ATPase_NBD"/>
</dbReference>
<accession>S2DUS6</accession>
<dbReference type="PANTHER" id="PTHR18964">
    <property type="entry name" value="ROK (REPRESSOR, ORF, KINASE) FAMILY"/>
    <property type="match status" value="1"/>
</dbReference>
<dbReference type="SUPFAM" id="SSF53067">
    <property type="entry name" value="Actin-like ATPase domain"/>
    <property type="match status" value="1"/>
</dbReference>
<dbReference type="RefSeq" id="WP_009033614.1">
    <property type="nucleotide sequence ID" value="NZ_ALWO02000037.1"/>
</dbReference>
<comment type="caution">
    <text evidence="2">The sequence shown here is derived from an EMBL/GenBank/DDBJ whole genome shotgun (WGS) entry which is preliminary data.</text>
</comment>
<proteinExistence type="inferred from homology"/>
<dbReference type="eggNOG" id="COG1940">
    <property type="taxonomic scope" value="Bacteria"/>
</dbReference>
<dbReference type="PANTHER" id="PTHR18964:SF149">
    <property type="entry name" value="BIFUNCTIONAL UDP-N-ACETYLGLUCOSAMINE 2-EPIMERASE_N-ACETYLMANNOSAMINE KINASE"/>
    <property type="match status" value="1"/>
</dbReference>
<name>S2DUS6_INDAL</name>
<evidence type="ECO:0000313" key="2">
    <source>
        <dbReference type="EMBL" id="EOZ95856.1"/>
    </source>
</evidence>
<dbReference type="EMBL" id="ALWO02000037">
    <property type="protein sequence ID" value="EOZ95856.1"/>
    <property type="molecule type" value="Genomic_DNA"/>
</dbReference>
<evidence type="ECO:0000256" key="1">
    <source>
        <dbReference type="ARBA" id="ARBA00006479"/>
    </source>
</evidence>
<dbReference type="Gene3D" id="3.30.420.40">
    <property type="match status" value="2"/>
</dbReference>
<gene>
    <name evidence="2" type="ORF">A33Q_3218</name>
</gene>
<dbReference type="STRING" id="1189612.A33Q_3218"/>
<dbReference type="OrthoDB" id="9810372at2"/>
<reference evidence="2 3" key="1">
    <citation type="journal article" date="2013" name="Genome Announc.">
        <title>Draft Genome Sequence of Indibacter alkaliphilus Strain LW1T, Isolated from Lonar Lake, a Haloalkaline Lake in the Buldana District of Maharashtra, India.</title>
        <authorList>
            <person name="Singh A."/>
            <person name="Kumar Jangir P."/>
            <person name="Sharma R."/>
            <person name="Singh A."/>
            <person name="Kumar Pinnaka A."/>
            <person name="Shivaji S."/>
        </authorList>
    </citation>
    <scope>NUCLEOTIDE SEQUENCE [LARGE SCALE GENOMIC DNA]</scope>
    <source>
        <strain evidence="3">CCUG 57479 / KCTC 22604 / LW1</strain>
    </source>
</reference>
<protein>
    <submittedName>
        <fullName evidence="2">ROK family transcriptional repressor</fullName>
    </submittedName>
</protein>
<dbReference type="AlphaFoldDB" id="S2DUS6"/>
<dbReference type="Proteomes" id="UP000006073">
    <property type="component" value="Unassembled WGS sequence"/>
</dbReference>
<evidence type="ECO:0000313" key="3">
    <source>
        <dbReference type="Proteomes" id="UP000006073"/>
    </source>
</evidence>
<comment type="similarity">
    <text evidence="1">Belongs to the ROK (NagC/XylR) family.</text>
</comment>